<dbReference type="AlphaFoldDB" id="A0A371HCJ8"/>
<comment type="caution">
    <text evidence="1">The sequence shown here is derived from an EMBL/GenBank/DDBJ whole genome shotgun (WGS) entry which is preliminary data.</text>
</comment>
<feature type="non-terminal residue" evidence="1">
    <location>
        <position position="1"/>
    </location>
</feature>
<gene>
    <name evidence="1" type="ORF">CR513_16272</name>
</gene>
<protein>
    <submittedName>
        <fullName evidence="1">Uncharacterized protein</fullName>
    </submittedName>
</protein>
<dbReference type="Proteomes" id="UP000257109">
    <property type="component" value="Unassembled WGS sequence"/>
</dbReference>
<keyword evidence="2" id="KW-1185">Reference proteome</keyword>
<accession>A0A371HCJ8</accession>
<sequence>MCFHVSSPLSILPSVFKEMLECFFKDLFPKDIPRGLPPIKGIEHHINFTLGPTLPNKIAYRANLEESREIQQVGWIQESKSSCVIRVSLVLKKDRSSDFYKTDLQNKYH</sequence>
<proteinExistence type="predicted"/>
<evidence type="ECO:0000313" key="1">
    <source>
        <dbReference type="EMBL" id="RDY00533.1"/>
    </source>
</evidence>
<dbReference type="PANTHER" id="PTHR35046">
    <property type="entry name" value="ZINC KNUCKLE (CCHC-TYPE) FAMILY PROTEIN"/>
    <property type="match status" value="1"/>
</dbReference>
<reference evidence="1" key="1">
    <citation type="submission" date="2018-05" db="EMBL/GenBank/DDBJ databases">
        <title>Draft genome of Mucuna pruriens seed.</title>
        <authorList>
            <person name="Nnadi N.E."/>
            <person name="Vos R."/>
            <person name="Hasami M.H."/>
            <person name="Devisetty U.K."/>
            <person name="Aguiy J.C."/>
        </authorList>
    </citation>
    <scope>NUCLEOTIDE SEQUENCE [LARGE SCALE GENOMIC DNA]</scope>
    <source>
        <strain evidence="1">JCA_2017</strain>
    </source>
</reference>
<dbReference type="EMBL" id="QJKJ01002966">
    <property type="protein sequence ID" value="RDY00533.1"/>
    <property type="molecule type" value="Genomic_DNA"/>
</dbReference>
<dbReference type="OrthoDB" id="1934635at2759"/>
<evidence type="ECO:0000313" key="2">
    <source>
        <dbReference type="Proteomes" id="UP000257109"/>
    </source>
</evidence>
<dbReference type="PANTHER" id="PTHR35046:SF26">
    <property type="entry name" value="RNA-DIRECTED DNA POLYMERASE"/>
    <property type="match status" value="1"/>
</dbReference>
<organism evidence="1 2">
    <name type="scientific">Mucuna pruriens</name>
    <name type="common">Velvet bean</name>
    <name type="synonym">Dolichos pruriens</name>
    <dbReference type="NCBI Taxonomy" id="157652"/>
    <lineage>
        <taxon>Eukaryota</taxon>
        <taxon>Viridiplantae</taxon>
        <taxon>Streptophyta</taxon>
        <taxon>Embryophyta</taxon>
        <taxon>Tracheophyta</taxon>
        <taxon>Spermatophyta</taxon>
        <taxon>Magnoliopsida</taxon>
        <taxon>eudicotyledons</taxon>
        <taxon>Gunneridae</taxon>
        <taxon>Pentapetalae</taxon>
        <taxon>rosids</taxon>
        <taxon>fabids</taxon>
        <taxon>Fabales</taxon>
        <taxon>Fabaceae</taxon>
        <taxon>Papilionoideae</taxon>
        <taxon>50 kb inversion clade</taxon>
        <taxon>NPAAA clade</taxon>
        <taxon>indigoferoid/millettioid clade</taxon>
        <taxon>Phaseoleae</taxon>
        <taxon>Mucuna</taxon>
    </lineage>
</organism>
<name>A0A371HCJ8_MUCPR</name>